<accession>A0A076G8X8</accession>
<name>A0A076G8X8_9CAUD</name>
<dbReference type="Gene3D" id="2.70.40.10">
    <property type="match status" value="1"/>
</dbReference>
<sequence length="205" mass="22535">MEELKVHVLKNDATTPTQGYENDFAYDLYAAESRLVPTSTFRSTQIPTSLKLAFDPVKAGMFVSLRSGAAARTPLIVSNSPGIVEGTYRDGIQILVRNAFIDTSLVDFAIDMEGKRVPMREVASTAKKAAVQNFKEELDLLGYPFGDNHKKLFTDVVPLGTIYIRKGERIAQASFLPKIKAVFEETDQLPPSERGEKGFGSSGVK</sequence>
<proteinExistence type="inferred from homology"/>
<evidence type="ECO:0000256" key="1">
    <source>
        <dbReference type="ARBA" id="ARBA00006581"/>
    </source>
</evidence>
<dbReference type="EMBL" id="KM051843">
    <property type="protein sequence ID" value="AII28053.1"/>
    <property type="molecule type" value="Genomic_DNA"/>
</dbReference>
<evidence type="ECO:0000256" key="3">
    <source>
        <dbReference type="ARBA" id="ARBA00023080"/>
    </source>
</evidence>
<dbReference type="RefSeq" id="YP_009056421.1">
    <property type="nucleotide sequence ID" value="NC_024792.1"/>
</dbReference>
<dbReference type="GO" id="GO:0004170">
    <property type="term" value="F:dUTP diphosphatase activity"/>
    <property type="evidence" value="ECO:0007669"/>
    <property type="project" value="UniProtKB-EC"/>
</dbReference>
<keyword evidence="3" id="KW-0546">Nucleotide metabolism</keyword>
<evidence type="ECO:0000259" key="4">
    <source>
        <dbReference type="Pfam" id="PF00692"/>
    </source>
</evidence>
<dbReference type="Proteomes" id="UP000028664">
    <property type="component" value="Segment"/>
</dbReference>
<keyword evidence="5" id="KW-0378">Hydrolase</keyword>
<dbReference type="InterPro" id="IPR029054">
    <property type="entry name" value="dUTPase-like"/>
</dbReference>
<dbReference type="GO" id="GO:0006226">
    <property type="term" value="P:dUMP biosynthetic process"/>
    <property type="evidence" value="ECO:0007669"/>
    <property type="project" value="InterPro"/>
</dbReference>
<comment type="similarity">
    <text evidence="1">Belongs to the dUTPase family.</text>
</comment>
<dbReference type="OrthoDB" id="21416at10239"/>
<dbReference type="GeneID" id="20283439"/>
<organism evidence="5 6">
    <name type="scientific">Bacillus phage Bobb</name>
    <dbReference type="NCBI Taxonomy" id="1527469"/>
    <lineage>
        <taxon>Viruses</taxon>
        <taxon>Duplodnaviria</taxon>
        <taxon>Heunggongvirae</taxon>
        <taxon>Uroviricota</taxon>
        <taxon>Caudoviricetes</taxon>
        <taxon>Herelleviridae</taxon>
        <taxon>Bastillevirinae</taxon>
        <taxon>Agatevirus</taxon>
        <taxon>Agatevirus bobb</taxon>
    </lineage>
</organism>
<dbReference type="InterPro" id="IPR008181">
    <property type="entry name" value="dUTPase"/>
</dbReference>
<dbReference type="EC" id="3.6.1.23" evidence="2"/>
<dbReference type="InterPro" id="IPR036157">
    <property type="entry name" value="dUTPase-like_sf"/>
</dbReference>
<dbReference type="GO" id="GO:0000287">
    <property type="term" value="F:magnesium ion binding"/>
    <property type="evidence" value="ECO:0007669"/>
    <property type="project" value="InterPro"/>
</dbReference>
<evidence type="ECO:0000313" key="6">
    <source>
        <dbReference type="Proteomes" id="UP000028664"/>
    </source>
</evidence>
<dbReference type="Pfam" id="PF00692">
    <property type="entry name" value="dUTPase"/>
    <property type="match status" value="2"/>
</dbReference>
<dbReference type="PANTHER" id="PTHR11241:SF0">
    <property type="entry name" value="DEOXYURIDINE 5'-TRIPHOSPHATE NUCLEOTIDOHYDROLASE"/>
    <property type="match status" value="1"/>
</dbReference>
<protein>
    <recommendedName>
        <fullName evidence="2">dUTP diphosphatase</fullName>
        <ecNumber evidence="2">3.6.1.23</ecNumber>
    </recommendedName>
</protein>
<evidence type="ECO:0000313" key="5">
    <source>
        <dbReference type="EMBL" id="AII28053.1"/>
    </source>
</evidence>
<reference evidence="5 6" key="1">
    <citation type="submission" date="2014-06" db="EMBL/GenBank/DDBJ databases">
        <title>Bioinformatic genomic analysis of Bacillus phage Bobb.</title>
        <authorList>
            <person name="Lewis H.M.N."/>
            <person name="Temple L."/>
            <person name="Barth R.N."/>
            <person name="Bowles K.M."/>
            <person name="Churchin D.I."/>
            <person name="Scott-Croshaw C."/>
            <person name="Glasgow G.H."/>
            <person name="Gloe M.W."/>
            <person name="McGough T.M."/>
            <person name="Nutbrown S.A."/>
            <person name="Romulus S.R."/>
            <person name="Sanders K.A.M."/>
            <person name="Diachok C.R."/>
            <person name="Serigano J.P."/>
            <person name="Shin D."/>
            <person name="Suresh M.H."/>
            <person name="Conner A.R.N."/>
            <person name="Korba R.M."/>
            <person name="Livermore R.J."/>
            <person name="Rohlf M.B."/>
            <person name="Utterback S.D."/>
            <person name="Wilson V.E."/>
        </authorList>
    </citation>
    <scope>NUCLEOTIDE SEQUENCE [LARGE SCALE GENOMIC DNA]</scope>
</reference>
<feature type="domain" description="dUTPase-like" evidence="4">
    <location>
        <begin position="12"/>
        <end position="99"/>
    </location>
</feature>
<dbReference type="GO" id="GO:0046081">
    <property type="term" value="P:dUTP catabolic process"/>
    <property type="evidence" value="ECO:0007669"/>
    <property type="project" value="InterPro"/>
</dbReference>
<dbReference type="SUPFAM" id="SSF51283">
    <property type="entry name" value="dUTPase-like"/>
    <property type="match status" value="1"/>
</dbReference>
<evidence type="ECO:0000256" key="2">
    <source>
        <dbReference type="ARBA" id="ARBA00012379"/>
    </source>
</evidence>
<dbReference type="KEGG" id="vg:20283439"/>
<feature type="domain" description="dUTPase-like" evidence="4">
    <location>
        <begin position="161"/>
        <end position="203"/>
    </location>
</feature>
<dbReference type="PANTHER" id="PTHR11241">
    <property type="entry name" value="DEOXYURIDINE 5'-TRIPHOSPHATE NUCLEOTIDOHYDROLASE"/>
    <property type="match status" value="1"/>
</dbReference>
<keyword evidence="6" id="KW-1185">Reference proteome</keyword>